<reference evidence="3" key="1">
    <citation type="submission" date="2022-11" db="UniProtKB">
        <authorList>
            <consortium name="WormBaseParasite"/>
        </authorList>
    </citation>
    <scope>IDENTIFICATION</scope>
</reference>
<evidence type="ECO:0000313" key="2">
    <source>
        <dbReference type="Proteomes" id="UP000887574"/>
    </source>
</evidence>
<dbReference type="AlphaFoldDB" id="A0A915E713"/>
<organism evidence="2 3">
    <name type="scientific">Ditylenchus dipsaci</name>
    <dbReference type="NCBI Taxonomy" id="166011"/>
    <lineage>
        <taxon>Eukaryota</taxon>
        <taxon>Metazoa</taxon>
        <taxon>Ecdysozoa</taxon>
        <taxon>Nematoda</taxon>
        <taxon>Chromadorea</taxon>
        <taxon>Rhabditida</taxon>
        <taxon>Tylenchina</taxon>
        <taxon>Tylenchomorpha</taxon>
        <taxon>Sphaerularioidea</taxon>
        <taxon>Anguinidae</taxon>
        <taxon>Anguininae</taxon>
        <taxon>Ditylenchus</taxon>
    </lineage>
</organism>
<dbReference type="Gene3D" id="1.20.1270.60">
    <property type="entry name" value="Arfaptin homology (AH) domain/BAR domain"/>
    <property type="match status" value="1"/>
</dbReference>
<accession>A0A915E713</accession>
<evidence type="ECO:0000256" key="1">
    <source>
        <dbReference type="SAM" id="Coils"/>
    </source>
</evidence>
<feature type="coiled-coil region" evidence="1">
    <location>
        <begin position="156"/>
        <end position="207"/>
    </location>
</feature>
<proteinExistence type="predicted"/>
<name>A0A915E713_9BILA</name>
<sequence length="219" mass="24857">MIHKRVIRKLNSGNVESASDSPKCSLPNYQVLPFPNHQTNGFRNKLSSLFKFGREEKREKLDDISGLVAGIDKLSVDCKSALKSAKATKKAAKSFAKWAEKGSNSAIDDVMQKVSQVMQLHADSQAQFAKDYELCLQKLQKVGQTELRMKETVKKLNKVRAHERQLQKKIRKLMANEEDTVLLRRQLDQAILARESAEKNLAKEELKQKWSKCSSSGRQ</sequence>
<evidence type="ECO:0000313" key="3">
    <source>
        <dbReference type="WBParaSite" id="jg3020"/>
    </source>
</evidence>
<dbReference type="InterPro" id="IPR027267">
    <property type="entry name" value="AH/BAR_dom_sf"/>
</dbReference>
<dbReference type="Proteomes" id="UP000887574">
    <property type="component" value="Unplaced"/>
</dbReference>
<dbReference type="WBParaSite" id="jg3020">
    <property type="protein sequence ID" value="jg3020"/>
    <property type="gene ID" value="jg3020"/>
</dbReference>
<protein>
    <submittedName>
        <fullName evidence="3">Uncharacterized protein</fullName>
    </submittedName>
</protein>
<keyword evidence="2" id="KW-1185">Reference proteome</keyword>
<keyword evidence="1" id="KW-0175">Coiled coil</keyword>